<comment type="caution">
    <text evidence="9">The sequence shown here is derived from an EMBL/GenBank/DDBJ whole genome shotgun (WGS) entry which is preliminary data.</text>
</comment>
<dbReference type="Pfam" id="PF01288">
    <property type="entry name" value="HPPK"/>
    <property type="match status" value="1"/>
</dbReference>
<evidence type="ECO:0000256" key="4">
    <source>
        <dbReference type="ARBA" id="ARBA00022741"/>
    </source>
</evidence>
<accession>A0A7U8GS31</accession>
<keyword evidence="7" id="KW-0289">Folate biosynthesis</keyword>
<dbReference type="InterPro" id="IPR000550">
    <property type="entry name" value="Hppk"/>
</dbReference>
<dbReference type="PANTHER" id="PTHR43071">
    <property type="entry name" value="2-AMINO-4-HYDROXY-6-HYDROXYMETHYLDIHYDROPTERIDINE PYROPHOSPHOKINASE"/>
    <property type="match status" value="1"/>
</dbReference>
<reference evidence="9 10" key="1">
    <citation type="submission" date="2006-02" db="EMBL/GenBank/DDBJ databases">
        <authorList>
            <person name="Pinhassi J."/>
            <person name="Pedros-Alio C."/>
            <person name="Ferriera S."/>
            <person name="Johnson J."/>
            <person name="Kravitz S."/>
            <person name="Halpern A."/>
            <person name="Remington K."/>
            <person name="Beeson K."/>
            <person name="Tran B."/>
            <person name="Rogers Y.-H."/>
            <person name="Friedman R."/>
            <person name="Venter J.C."/>
        </authorList>
    </citation>
    <scope>NUCLEOTIDE SEQUENCE [LARGE SCALE GENOMIC DNA]</scope>
    <source>
        <strain evidence="9 10">MED92</strain>
    </source>
</reference>
<dbReference type="GO" id="GO:0003848">
    <property type="term" value="F:2-amino-4-hydroxy-6-hydroxymethyldihydropteridine diphosphokinase activity"/>
    <property type="evidence" value="ECO:0007669"/>
    <property type="project" value="UniProtKB-EC"/>
</dbReference>
<dbReference type="EMBL" id="AAOW01000013">
    <property type="protein sequence ID" value="EAR60883.1"/>
    <property type="molecule type" value="Genomic_DNA"/>
</dbReference>
<dbReference type="RefSeq" id="WP_007020983.1">
    <property type="nucleotide sequence ID" value="NZ_CH724125.1"/>
</dbReference>
<dbReference type="SUPFAM" id="SSF55083">
    <property type="entry name" value="6-hydroxymethyl-7,8-dihydropterin pyrophosphokinase, HPPK"/>
    <property type="match status" value="1"/>
</dbReference>
<dbReference type="AlphaFoldDB" id="A0A7U8GS31"/>
<dbReference type="GO" id="GO:0005524">
    <property type="term" value="F:ATP binding"/>
    <property type="evidence" value="ECO:0007669"/>
    <property type="project" value="UniProtKB-KW"/>
</dbReference>
<evidence type="ECO:0000256" key="3">
    <source>
        <dbReference type="ARBA" id="ARBA00022679"/>
    </source>
</evidence>
<dbReference type="EC" id="2.7.6.3" evidence="2"/>
<sequence length="173" mass="19091">MAVVFVSIGSNVDRNIYVANAIDALHNYFGKVVLSSVFESEAVGFDGDNFYNLVARFDTELPLAELSSILKGIEDENGRCRKGPKFSGRTLDIDILTYDQLSGVIEGIELPRGEIETNAFVLKPLAEIAPVDSHPVTGQSYSAMWQAYDKTKQKLWEVEFVWNGHSLPCVVSG</sequence>
<keyword evidence="5 9" id="KW-0418">Kinase</keyword>
<dbReference type="PANTHER" id="PTHR43071:SF2">
    <property type="entry name" value="2-AMINO-4-HYDROXY-6-HYDROXYMETHYLDIHYDROPTERIDINE PYROPHOSPHOKINASE"/>
    <property type="match status" value="1"/>
</dbReference>
<gene>
    <name evidence="9" type="ORF">MED92_16590</name>
</gene>
<dbReference type="Proteomes" id="UP000002171">
    <property type="component" value="Unassembled WGS sequence"/>
</dbReference>
<comment type="pathway">
    <text evidence="1">Cofactor biosynthesis; tetrahydrofolate biosynthesis; 2-amino-4-hydroxy-6-hydroxymethyl-7,8-dihydropteridine diphosphate from 7,8-dihydroneopterin triphosphate: step 4/4.</text>
</comment>
<keyword evidence="6" id="KW-0067">ATP-binding</keyword>
<proteinExistence type="predicted"/>
<keyword evidence="10" id="KW-1185">Reference proteome</keyword>
<evidence type="ECO:0000256" key="2">
    <source>
        <dbReference type="ARBA" id="ARBA00013253"/>
    </source>
</evidence>
<dbReference type="GO" id="GO:0046656">
    <property type="term" value="P:folic acid biosynthetic process"/>
    <property type="evidence" value="ECO:0007669"/>
    <property type="project" value="UniProtKB-KW"/>
</dbReference>
<feature type="domain" description="7,8-dihydro-6-hydroxymethylpterin-pyrophosphokinase" evidence="8">
    <location>
        <begin position="5"/>
        <end position="130"/>
    </location>
</feature>
<dbReference type="GO" id="GO:0046654">
    <property type="term" value="P:tetrahydrofolate biosynthetic process"/>
    <property type="evidence" value="ECO:0007669"/>
    <property type="project" value="UniProtKB-UniPathway"/>
</dbReference>
<evidence type="ECO:0000313" key="9">
    <source>
        <dbReference type="EMBL" id="EAR60883.1"/>
    </source>
</evidence>
<dbReference type="GO" id="GO:0016301">
    <property type="term" value="F:kinase activity"/>
    <property type="evidence" value="ECO:0007669"/>
    <property type="project" value="UniProtKB-KW"/>
</dbReference>
<dbReference type="InterPro" id="IPR035907">
    <property type="entry name" value="Hppk_sf"/>
</dbReference>
<dbReference type="NCBIfam" id="TIGR01498">
    <property type="entry name" value="folK"/>
    <property type="match status" value="1"/>
</dbReference>
<name>A0A7U8GS31_NEPCE</name>
<evidence type="ECO:0000256" key="6">
    <source>
        <dbReference type="ARBA" id="ARBA00022840"/>
    </source>
</evidence>
<keyword evidence="4" id="KW-0547">Nucleotide-binding</keyword>
<evidence type="ECO:0000259" key="8">
    <source>
        <dbReference type="Pfam" id="PF01288"/>
    </source>
</evidence>
<protein>
    <recommendedName>
        <fullName evidence="2">2-amino-4-hydroxy-6-hydroxymethyldihydropteridine diphosphokinase</fullName>
        <ecNumber evidence="2">2.7.6.3</ecNumber>
    </recommendedName>
</protein>
<dbReference type="Gene3D" id="3.30.70.560">
    <property type="entry name" value="7,8-Dihydro-6-hydroxymethylpterin-pyrophosphokinase HPPK"/>
    <property type="match status" value="1"/>
</dbReference>
<evidence type="ECO:0000256" key="1">
    <source>
        <dbReference type="ARBA" id="ARBA00005051"/>
    </source>
</evidence>
<dbReference type="UniPathway" id="UPA00077">
    <property type="reaction ID" value="UER00155"/>
</dbReference>
<evidence type="ECO:0000256" key="7">
    <source>
        <dbReference type="ARBA" id="ARBA00022909"/>
    </source>
</evidence>
<dbReference type="CDD" id="cd00483">
    <property type="entry name" value="HPPK"/>
    <property type="match status" value="1"/>
</dbReference>
<evidence type="ECO:0000313" key="10">
    <source>
        <dbReference type="Proteomes" id="UP000002171"/>
    </source>
</evidence>
<dbReference type="OrthoDB" id="9790168at2"/>
<keyword evidence="3" id="KW-0808">Transferase</keyword>
<evidence type="ECO:0000256" key="5">
    <source>
        <dbReference type="ARBA" id="ARBA00022777"/>
    </source>
</evidence>
<organism evidence="9 10">
    <name type="scientific">Neptuniibacter caesariensis</name>
    <dbReference type="NCBI Taxonomy" id="207954"/>
    <lineage>
        <taxon>Bacteria</taxon>
        <taxon>Pseudomonadati</taxon>
        <taxon>Pseudomonadota</taxon>
        <taxon>Gammaproteobacteria</taxon>
        <taxon>Oceanospirillales</taxon>
        <taxon>Oceanospirillaceae</taxon>
        <taxon>Neptuniibacter</taxon>
    </lineage>
</organism>